<dbReference type="EMBL" id="LLXI01002150">
    <property type="protein sequence ID" value="PKY56347.1"/>
    <property type="molecule type" value="Genomic_DNA"/>
</dbReference>
<dbReference type="Proteomes" id="UP000234323">
    <property type="component" value="Unassembled WGS sequence"/>
</dbReference>
<accession>A0A2I1HBU3</accession>
<dbReference type="VEuPathDB" id="FungiDB:RhiirA1_466014"/>
<dbReference type="OrthoDB" id="2307203at2759"/>
<evidence type="ECO:0000313" key="2">
    <source>
        <dbReference type="Proteomes" id="UP000234323"/>
    </source>
</evidence>
<proteinExistence type="predicted"/>
<sequence length="473" mass="56706">MFRLNRDILYLIFYKELQNDKNTLHSCFLVNKTWCEIIIPILWKNPWKNGNEKLLYNIIFSYLSNDLKNKLKQQDKDFFLTNSYKKPFFDYISFCKHLNFIEIERIINIFMEKHRILIKNDIINAFINERTRFTHLYLPQQFDYQLHLIPGAEQCFSTLEFLYCKTNVDEPVFIGLTEICNSIKGLELYIEKYNNNYGIVDLIKSQRKLCNVHFKTEDQYANDSFCKILENSLMKHSNTIQYFKMTKPLITNVLSSFMNLKILELVGKFKFRNIKWNCLESLSLPFLQILRASFVPITSLISIIENTSGHLIEINIYRTSHNEINNKRIIQAIYQNCPNLLYLKILFRNTSSNELENLLIKCKHLNGLFLIISDLLVSFNWDNLFNVLTRLSPIGLFKFKFSYYYREINLNSLELFFDNWNGRHPMLLQMISRKITSNLGFYLLLEKYKTKGIIQKFDYNTWFEHSFKDFEWI</sequence>
<dbReference type="VEuPathDB" id="FungiDB:FUN_015868"/>
<gene>
    <name evidence="1" type="ORF">RhiirA4_476586</name>
</gene>
<evidence type="ECO:0000313" key="1">
    <source>
        <dbReference type="EMBL" id="PKY56347.1"/>
    </source>
</evidence>
<reference evidence="1 2" key="1">
    <citation type="submission" date="2015-10" db="EMBL/GenBank/DDBJ databases">
        <title>Genome analyses suggest a sexual origin of heterokaryosis in a supposedly ancient asexual fungus.</title>
        <authorList>
            <person name="Ropars J."/>
            <person name="Sedzielewska K."/>
            <person name="Noel J."/>
            <person name="Charron P."/>
            <person name="Farinelli L."/>
            <person name="Marton T."/>
            <person name="Kruger M."/>
            <person name="Pelin A."/>
            <person name="Brachmann A."/>
            <person name="Corradi N."/>
        </authorList>
    </citation>
    <scope>NUCLEOTIDE SEQUENCE [LARGE SCALE GENOMIC DNA]</scope>
    <source>
        <strain evidence="1 2">A4</strain>
    </source>
</reference>
<dbReference type="AlphaFoldDB" id="A0A2I1HBU3"/>
<keyword evidence="2" id="KW-1185">Reference proteome</keyword>
<name>A0A2I1HBU3_9GLOM</name>
<protein>
    <recommendedName>
        <fullName evidence="3">F-box domain-containing protein</fullName>
    </recommendedName>
</protein>
<comment type="caution">
    <text evidence="1">The sequence shown here is derived from an EMBL/GenBank/DDBJ whole genome shotgun (WGS) entry which is preliminary data.</text>
</comment>
<organism evidence="1 2">
    <name type="scientific">Rhizophagus irregularis</name>
    <dbReference type="NCBI Taxonomy" id="588596"/>
    <lineage>
        <taxon>Eukaryota</taxon>
        <taxon>Fungi</taxon>
        <taxon>Fungi incertae sedis</taxon>
        <taxon>Mucoromycota</taxon>
        <taxon>Glomeromycotina</taxon>
        <taxon>Glomeromycetes</taxon>
        <taxon>Glomerales</taxon>
        <taxon>Glomeraceae</taxon>
        <taxon>Rhizophagus</taxon>
    </lineage>
</organism>
<evidence type="ECO:0008006" key="3">
    <source>
        <dbReference type="Google" id="ProtNLM"/>
    </source>
</evidence>